<evidence type="ECO:0000313" key="3">
    <source>
        <dbReference type="Proteomes" id="UP000244722"/>
    </source>
</evidence>
<reference evidence="2 3" key="1">
    <citation type="submission" date="2017-04" db="EMBL/GenBank/DDBJ databases">
        <title>Draft genome sequence of Tuber borchii Vittad., a whitish edible truffle.</title>
        <authorList>
            <consortium name="DOE Joint Genome Institute"/>
            <person name="Murat C."/>
            <person name="Kuo A."/>
            <person name="Barry K.W."/>
            <person name="Clum A."/>
            <person name="Dockter R.B."/>
            <person name="Fauchery L."/>
            <person name="Iotti M."/>
            <person name="Kohler A."/>
            <person name="Labutti K."/>
            <person name="Lindquist E.A."/>
            <person name="Lipzen A."/>
            <person name="Ohm R.A."/>
            <person name="Wang M."/>
            <person name="Grigoriev I.V."/>
            <person name="Zambonelli A."/>
            <person name="Martin F.M."/>
        </authorList>
    </citation>
    <scope>NUCLEOTIDE SEQUENCE [LARGE SCALE GENOMIC DNA]</scope>
    <source>
        <strain evidence="2 3">Tbo3840</strain>
    </source>
</reference>
<feature type="region of interest" description="Disordered" evidence="1">
    <location>
        <begin position="121"/>
        <end position="168"/>
    </location>
</feature>
<keyword evidence="3" id="KW-1185">Reference proteome</keyword>
<proteinExistence type="predicted"/>
<name>A0A2T6ZMC1_TUBBO</name>
<dbReference type="Proteomes" id="UP000244722">
    <property type="component" value="Unassembled WGS sequence"/>
</dbReference>
<comment type="caution">
    <text evidence="2">The sequence shown here is derived from an EMBL/GenBank/DDBJ whole genome shotgun (WGS) entry which is preliminary data.</text>
</comment>
<accession>A0A2T6ZMC1</accession>
<sequence>MHDHRSHSLLQQLPLTVSPFIHLPTAVTLPYSYQTLPLSLPPPSTAPPPGNPQGGYVVSPSGSFSTTPAAIMSSCQSLITHIQSQQKAKEQAIKDWEKSIEERELMEKRRVAPGYLDTELRILEPTRSTPAPASIPAPAAPAAAPPVQDRASGGGEELDRVFGKLGFQ</sequence>
<evidence type="ECO:0000256" key="1">
    <source>
        <dbReference type="SAM" id="MobiDB-lite"/>
    </source>
</evidence>
<gene>
    <name evidence="2" type="ORF">B9Z19DRAFT_1087897</name>
</gene>
<organism evidence="2 3">
    <name type="scientific">Tuber borchii</name>
    <name type="common">White truffle</name>
    <dbReference type="NCBI Taxonomy" id="42251"/>
    <lineage>
        <taxon>Eukaryota</taxon>
        <taxon>Fungi</taxon>
        <taxon>Dikarya</taxon>
        <taxon>Ascomycota</taxon>
        <taxon>Pezizomycotina</taxon>
        <taxon>Pezizomycetes</taxon>
        <taxon>Pezizales</taxon>
        <taxon>Tuberaceae</taxon>
        <taxon>Tuber</taxon>
    </lineage>
</organism>
<dbReference type="EMBL" id="NESQ01000181">
    <property type="protein sequence ID" value="PUU76640.1"/>
    <property type="molecule type" value="Genomic_DNA"/>
</dbReference>
<dbReference type="PANTHER" id="PTHR42089:SF1">
    <property type="entry name" value="YALI0F09427P"/>
    <property type="match status" value="1"/>
</dbReference>
<dbReference type="STRING" id="42251.A0A2T6ZMC1"/>
<evidence type="ECO:0000313" key="2">
    <source>
        <dbReference type="EMBL" id="PUU76640.1"/>
    </source>
</evidence>
<dbReference type="OrthoDB" id="5344687at2759"/>
<dbReference type="AlphaFoldDB" id="A0A2T6ZMC1"/>
<protein>
    <submittedName>
        <fullName evidence="2">Uncharacterized protein</fullName>
    </submittedName>
</protein>
<dbReference type="PANTHER" id="PTHR42089">
    <property type="entry name" value="YALI0F09427P"/>
    <property type="match status" value="1"/>
</dbReference>